<sequence>MMQANQKLKSNSEIITNFSRALLAELQHDMSKEGFDCKLNNNIYVIYDA</sequence>
<protein>
    <submittedName>
        <fullName evidence="1">Fructose-1,6-bisphosphate aldolase</fullName>
    </submittedName>
</protein>
<dbReference type="AlphaFoldDB" id="K7A885"/>
<dbReference type="Proteomes" id="UP000011864">
    <property type="component" value="Chromosome"/>
</dbReference>
<accession>K7A885</accession>
<gene>
    <name evidence="1" type="ORF">C427_1132</name>
</gene>
<dbReference type="EMBL" id="CP003837">
    <property type="protein sequence ID" value="AGH43241.1"/>
    <property type="molecule type" value="Genomic_DNA"/>
</dbReference>
<dbReference type="KEGG" id="gps:C427_1132"/>
<keyword evidence="2" id="KW-1185">Reference proteome</keyword>
<organism evidence="1 2">
    <name type="scientific">Paraglaciecola psychrophila 170</name>
    <dbReference type="NCBI Taxonomy" id="1129794"/>
    <lineage>
        <taxon>Bacteria</taxon>
        <taxon>Pseudomonadati</taxon>
        <taxon>Pseudomonadota</taxon>
        <taxon>Gammaproteobacteria</taxon>
        <taxon>Alteromonadales</taxon>
        <taxon>Alteromonadaceae</taxon>
        <taxon>Paraglaciecola</taxon>
    </lineage>
</organism>
<evidence type="ECO:0000313" key="2">
    <source>
        <dbReference type="Proteomes" id="UP000011864"/>
    </source>
</evidence>
<proteinExistence type="predicted"/>
<evidence type="ECO:0000313" key="1">
    <source>
        <dbReference type="EMBL" id="AGH43241.1"/>
    </source>
</evidence>
<reference evidence="1 2" key="1">
    <citation type="journal article" date="2013" name="Genome Announc.">
        <title>Complete Genome Sequence of Glaciecola psychrophila Strain 170T.</title>
        <authorList>
            <person name="Yin J."/>
            <person name="Chen J."/>
            <person name="Liu G."/>
            <person name="Yu Y."/>
            <person name="Song L."/>
            <person name="Wang X."/>
            <person name="Qu X."/>
        </authorList>
    </citation>
    <scope>NUCLEOTIDE SEQUENCE [LARGE SCALE GENOMIC DNA]</scope>
    <source>
        <strain evidence="1 2">170</strain>
    </source>
</reference>
<dbReference type="HOGENOM" id="CLU_3138782_0_0_6"/>
<name>K7A885_9ALTE</name>
<dbReference type="PATRIC" id="fig|1129794.4.peg.1122"/>